<proteinExistence type="predicted"/>
<dbReference type="EMBL" id="HBUF01451927">
    <property type="protein sequence ID" value="CAG6743671.1"/>
    <property type="molecule type" value="Transcribed_RNA"/>
</dbReference>
<reference evidence="1" key="1">
    <citation type="submission" date="2021-05" db="EMBL/GenBank/DDBJ databases">
        <authorList>
            <person name="Alioto T."/>
            <person name="Alioto T."/>
            <person name="Gomez Garrido J."/>
        </authorList>
    </citation>
    <scope>NUCLEOTIDE SEQUENCE</scope>
</reference>
<sequence>MISNRSTFVTSSSSDFLYIRNFNKTAIPIFSKASNNKYVPIIVYLLTKSLINNPIIFQVRQKPSYKGGLSSYVDFVVDPSKKECPMCTNEIEDFRISVRNKHSKLSLPLPPPTIPGIFHVKFVYIFISFSA</sequence>
<protein>
    <submittedName>
        <fullName evidence="1">Uncharacterized protein</fullName>
    </submittedName>
</protein>
<evidence type="ECO:0000313" key="1">
    <source>
        <dbReference type="EMBL" id="CAG6743671.1"/>
    </source>
</evidence>
<dbReference type="AlphaFoldDB" id="A0A8D8ZC71"/>
<name>A0A8D8ZC71_9HEMI</name>
<accession>A0A8D8ZC71</accession>
<organism evidence="1">
    <name type="scientific">Cacopsylla melanoneura</name>
    <dbReference type="NCBI Taxonomy" id="428564"/>
    <lineage>
        <taxon>Eukaryota</taxon>
        <taxon>Metazoa</taxon>
        <taxon>Ecdysozoa</taxon>
        <taxon>Arthropoda</taxon>
        <taxon>Hexapoda</taxon>
        <taxon>Insecta</taxon>
        <taxon>Pterygota</taxon>
        <taxon>Neoptera</taxon>
        <taxon>Paraneoptera</taxon>
        <taxon>Hemiptera</taxon>
        <taxon>Sternorrhyncha</taxon>
        <taxon>Psylloidea</taxon>
        <taxon>Psyllidae</taxon>
        <taxon>Psyllinae</taxon>
        <taxon>Cacopsylla</taxon>
    </lineage>
</organism>